<name>Q8TWV4_METKA</name>
<gene>
    <name evidence="1" type="ordered locus">MK0927</name>
</gene>
<evidence type="ECO:0000313" key="2">
    <source>
        <dbReference type="Proteomes" id="UP000001826"/>
    </source>
</evidence>
<proteinExistence type="predicted"/>
<protein>
    <submittedName>
        <fullName evidence="1">Uncharacterized protein conserved in archaea</fullName>
    </submittedName>
</protein>
<evidence type="ECO:0000313" key="1">
    <source>
        <dbReference type="EMBL" id="AAM02140.1"/>
    </source>
</evidence>
<dbReference type="AlphaFoldDB" id="Q8TWV4"/>
<dbReference type="InParanoid" id="Q8TWV4"/>
<dbReference type="KEGG" id="mka:MK0927"/>
<dbReference type="EnsemblBacteria" id="AAM02140">
    <property type="protein sequence ID" value="AAM02140"/>
    <property type="gene ID" value="MK0927"/>
</dbReference>
<reference evidence="1 2" key="1">
    <citation type="journal article" date="2002" name="Proc. Natl. Acad. Sci. U.S.A.">
        <title>The complete genome of hyperthermophile Methanopyrus kandleri AV19 and monophyly of archaeal methanogens.</title>
        <authorList>
            <person name="Slesarev A.I."/>
            <person name="Mezhevaya K.V."/>
            <person name="Makarova K.S."/>
            <person name="Polushin N.N."/>
            <person name="Shcherbinina O.V."/>
            <person name="Shakhova V.V."/>
            <person name="Belova G.I."/>
            <person name="Aravind L."/>
            <person name="Natale D.A."/>
            <person name="Rogozin I.B."/>
            <person name="Tatusov R.L."/>
            <person name="Wolf Y.I."/>
            <person name="Stetter K.O."/>
            <person name="Malykh A.G."/>
            <person name="Koonin E.V."/>
            <person name="Kozyavkin S.A."/>
        </authorList>
    </citation>
    <scope>NUCLEOTIDE SEQUENCE [LARGE SCALE GENOMIC DNA]</scope>
    <source>
        <strain evidence="2">AV19 / DSM 6324 / JCM 9639 / NBRC 100938</strain>
    </source>
</reference>
<dbReference type="GeneID" id="1477028"/>
<organism evidence="1 2">
    <name type="scientific">Methanopyrus kandleri (strain AV19 / DSM 6324 / JCM 9639 / NBRC 100938)</name>
    <dbReference type="NCBI Taxonomy" id="190192"/>
    <lineage>
        <taxon>Archaea</taxon>
        <taxon>Methanobacteriati</taxon>
        <taxon>Methanobacteriota</taxon>
        <taxon>Methanomada group</taxon>
        <taxon>Methanopyri</taxon>
        <taxon>Methanopyrales</taxon>
        <taxon>Methanopyraceae</taxon>
        <taxon>Methanopyrus</taxon>
    </lineage>
</organism>
<dbReference type="EMBL" id="AE009439">
    <property type="protein sequence ID" value="AAM02140.1"/>
    <property type="molecule type" value="Genomic_DNA"/>
</dbReference>
<dbReference type="HOGENOM" id="CLU_1207616_0_0_2"/>
<dbReference type="RefSeq" id="WP_011019295.1">
    <property type="nucleotide sequence ID" value="NC_003551.1"/>
</dbReference>
<sequence length="254" mass="28803">MGLRRLLGLVGVGLIVLYFTLLSAEYSEFQRFLGDPWGRAVYVKLHNPDIAPGTPHIRTLVDFAKQHGYSKILVIHNAGKIGYSHFWYHGILIIQLGWYDYRTVFAQPELGLVMEDILYGQRPMLGIWIADRREYRSMSEAVNHVRDLESAVPGRTMVVWHGSCRNGNPLWNLGCGAEPYFWILSAYGGRVLALTFAVLGNFAPIVFYGDAALAELRNYDKLQALYNSGTLNRYAVDPYLRKKPMPMGPRGVYD</sequence>
<accession>Q8TWV4</accession>
<dbReference type="Proteomes" id="UP000001826">
    <property type="component" value="Chromosome"/>
</dbReference>
<dbReference type="OrthoDB" id="80401at2157"/>
<dbReference type="STRING" id="190192.MK0927"/>
<keyword evidence="2" id="KW-1185">Reference proteome</keyword>
<dbReference type="PaxDb" id="190192-MK0927"/>